<feature type="binding site" evidence="12">
    <location>
        <position position="382"/>
    </location>
    <ligand>
        <name>Ca(2+)</name>
        <dbReference type="ChEBI" id="CHEBI:29108"/>
    </ligand>
</feature>
<keyword evidence="4" id="KW-0800">Toxin</keyword>
<keyword evidence="6" id="KW-0378">Hydrolase</keyword>
<feature type="binding site" evidence="12">
    <location>
        <position position="201"/>
    </location>
    <ligand>
        <name>Ca(2+)</name>
        <dbReference type="ChEBI" id="CHEBI:29108"/>
    </ligand>
</feature>
<evidence type="ECO:0000256" key="6">
    <source>
        <dbReference type="ARBA" id="ARBA00022801"/>
    </source>
</evidence>
<dbReference type="PANTHER" id="PTHR13023:SF3">
    <property type="entry name" value="SOLUBLE CALCIUM-ACTIVATED NUCLEOTIDASE 1"/>
    <property type="match status" value="1"/>
</dbReference>
<dbReference type="Proteomes" id="UP001458880">
    <property type="component" value="Unassembled WGS sequence"/>
</dbReference>
<dbReference type="GO" id="GO:0030166">
    <property type="term" value="P:proteoglycan biosynthetic process"/>
    <property type="evidence" value="ECO:0007669"/>
    <property type="project" value="TreeGrafter"/>
</dbReference>
<gene>
    <name evidence="14" type="ORF">QE152_g30753</name>
</gene>
<evidence type="ECO:0000313" key="15">
    <source>
        <dbReference type="Proteomes" id="UP001458880"/>
    </source>
</evidence>
<dbReference type="InterPro" id="IPR009283">
    <property type="entry name" value="Apyrase"/>
</dbReference>
<dbReference type="AlphaFoldDB" id="A0AAW1JE32"/>
<keyword evidence="8" id="KW-1199">Hemostasis impairing toxin</keyword>
<dbReference type="Gene3D" id="2.120.10.100">
    <property type="entry name" value="Apyrase"/>
    <property type="match status" value="1"/>
</dbReference>
<keyword evidence="15" id="KW-1185">Reference proteome</keyword>
<evidence type="ECO:0000256" key="8">
    <source>
        <dbReference type="ARBA" id="ARBA00023240"/>
    </source>
</evidence>
<feature type="binding site" evidence="12">
    <location>
        <position position="154"/>
    </location>
    <ligand>
        <name>Ca(2+)</name>
        <dbReference type="ChEBI" id="CHEBI:29108"/>
    </ligand>
</feature>
<feature type="binding site" evidence="12">
    <location>
        <position position="155"/>
    </location>
    <ligand>
        <name>Ca(2+)</name>
        <dbReference type="ChEBI" id="CHEBI:29108"/>
    </ligand>
</feature>
<evidence type="ECO:0000256" key="9">
    <source>
        <dbReference type="ARBA" id="ARBA00025738"/>
    </source>
</evidence>
<keyword evidence="3" id="KW-1201">Platelet aggregation inhibiting toxin</keyword>
<keyword evidence="13" id="KW-0812">Transmembrane</keyword>
<feature type="binding site" evidence="12">
    <location>
        <position position="331"/>
    </location>
    <ligand>
        <name>Ca(2+)</name>
        <dbReference type="ChEBI" id="CHEBI:29108"/>
    </ligand>
</feature>
<organism evidence="14 15">
    <name type="scientific">Popillia japonica</name>
    <name type="common">Japanese beetle</name>
    <dbReference type="NCBI Taxonomy" id="7064"/>
    <lineage>
        <taxon>Eukaryota</taxon>
        <taxon>Metazoa</taxon>
        <taxon>Ecdysozoa</taxon>
        <taxon>Arthropoda</taxon>
        <taxon>Hexapoda</taxon>
        <taxon>Insecta</taxon>
        <taxon>Pterygota</taxon>
        <taxon>Neoptera</taxon>
        <taxon>Endopterygota</taxon>
        <taxon>Coleoptera</taxon>
        <taxon>Polyphaga</taxon>
        <taxon>Scarabaeiformia</taxon>
        <taxon>Scarabaeidae</taxon>
        <taxon>Rutelinae</taxon>
        <taxon>Popillia</taxon>
    </lineage>
</organism>
<feature type="transmembrane region" description="Helical" evidence="13">
    <location>
        <begin position="37"/>
        <end position="55"/>
    </location>
</feature>
<keyword evidence="5 12" id="KW-0479">Metal-binding</keyword>
<comment type="cofactor">
    <cofactor evidence="1 12">
        <name>Ca(2+)</name>
        <dbReference type="ChEBI" id="CHEBI:29108"/>
    </cofactor>
</comment>
<comment type="caution">
    <text evidence="14">The sequence shown here is derived from an EMBL/GenBank/DDBJ whole genome shotgun (WGS) entry which is preliminary data.</text>
</comment>
<feature type="binding site" evidence="12">
    <location>
        <position position="270"/>
    </location>
    <ligand>
        <name>Ca(2+)</name>
        <dbReference type="ChEBI" id="CHEBI:29108"/>
    </ligand>
</feature>
<dbReference type="EMBL" id="JASPKY010000419">
    <property type="protein sequence ID" value="KAK9701213.1"/>
    <property type="molecule type" value="Genomic_DNA"/>
</dbReference>
<evidence type="ECO:0000256" key="7">
    <source>
        <dbReference type="ARBA" id="ARBA00022837"/>
    </source>
</evidence>
<keyword evidence="13" id="KW-0472">Membrane</keyword>
<dbReference type="InterPro" id="IPR036258">
    <property type="entry name" value="Apyrase_sf"/>
</dbReference>
<evidence type="ECO:0000256" key="2">
    <source>
        <dbReference type="ARBA" id="ARBA00012148"/>
    </source>
</evidence>
<dbReference type="Pfam" id="PF06079">
    <property type="entry name" value="Apyrase"/>
    <property type="match status" value="1"/>
</dbReference>
<evidence type="ECO:0000256" key="3">
    <source>
        <dbReference type="ARBA" id="ARBA00022442"/>
    </source>
</evidence>
<dbReference type="SUPFAM" id="SSF101887">
    <property type="entry name" value="Apyrase"/>
    <property type="match status" value="1"/>
</dbReference>
<proteinExistence type="inferred from homology"/>
<evidence type="ECO:0000256" key="10">
    <source>
        <dbReference type="ARBA" id="ARBA00047297"/>
    </source>
</evidence>
<dbReference type="GO" id="GO:0045134">
    <property type="term" value="F:UDP phosphatase activity"/>
    <property type="evidence" value="ECO:0007669"/>
    <property type="project" value="TreeGrafter"/>
</dbReference>
<dbReference type="EC" id="3.6.1.5" evidence="2"/>
<evidence type="ECO:0000256" key="13">
    <source>
        <dbReference type="SAM" id="Phobius"/>
    </source>
</evidence>
<dbReference type="GO" id="GO:0090729">
    <property type="term" value="F:toxin activity"/>
    <property type="evidence" value="ECO:0007669"/>
    <property type="project" value="UniProtKB-KW"/>
</dbReference>
<evidence type="ECO:0000256" key="11">
    <source>
        <dbReference type="ARBA" id="ARBA00074431"/>
    </source>
</evidence>
<dbReference type="GO" id="GO:0004050">
    <property type="term" value="F:apyrase activity"/>
    <property type="evidence" value="ECO:0007669"/>
    <property type="project" value="UniProtKB-EC"/>
</dbReference>
<keyword evidence="13" id="KW-1133">Transmembrane helix</keyword>
<dbReference type="FunFam" id="2.120.10.100:FF:000001">
    <property type="entry name" value="Soluble calcium-activated nucleotidase 1"/>
    <property type="match status" value="1"/>
</dbReference>
<dbReference type="GO" id="GO:0004382">
    <property type="term" value="F:GDP phosphatase activity"/>
    <property type="evidence" value="ECO:0007669"/>
    <property type="project" value="TreeGrafter"/>
</dbReference>
<evidence type="ECO:0000256" key="12">
    <source>
        <dbReference type="PIRSR" id="PIRSR609283-1"/>
    </source>
</evidence>
<keyword evidence="7 12" id="KW-0106">Calcium</keyword>
<evidence type="ECO:0000313" key="14">
    <source>
        <dbReference type="EMBL" id="KAK9701213.1"/>
    </source>
</evidence>
<evidence type="ECO:0000256" key="4">
    <source>
        <dbReference type="ARBA" id="ARBA00022656"/>
    </source>
</evidence>
<accession>A0AAW1JE32</accession>
<protein>
    <recommendedName>
        <fullName evidence="11">Apyrase</fullName>
        <ecNumber evidence="2">3.6.1.5</ecNumber>
    </recommendedName>
</protein>
<sequence>MVLHDEEMGVIKDWRKALRNPPAYRIANRTLRNQTNFVLWVSITGLTVLVILYVLPKKSNLVSSQYTVEYYNNTYPLTKPIITNGMHTFRIGIITDLDTNSKSPTEPYTWLAYFKKGYLSYSPKKHTIAISWDKTEPVKLVTHFALKDRGMELSELVVFNGKLLSFDDRTGLVFEILNDKARPWILLMDGDGQGDKGFKAEWATVKDNKLYVGSMGKEWTTSGGDFVNHNPQYNKVVSTKGEIKHVQWVDEYNRIRESIGVQWPGYMIHESGMWSSIHRRWFFLPRRCSQQSYNETLDERRGCSVLITANEEIRDLKVVHLPNANPSRGFSSFKFVPTSEDEVIVALRTEELNGKTATYITSFTIQGQILLNDTWISDLKYEGLEFV</sequence>
<dbReference type="GO" id="GO:0005509">
    <property type="term" value="F:calcium ion binding"/>
    <property type="evidence" value="ECO:0007669"/>
    <property type="project" value="InterPro"/>
</dbReference>
<name>A0AAW1JE32_POPJA</name>
<reference evidence="14 15" key="1">
    <citation type="journal article" date="2024" name="BMC Genomics">
        <title>De novo assembly and annotation of Popillia japonica's genome with initial clues to its potential as an invasive pest.</title>
        <authorList>
            <person name="Cucini C."/>
            <person name="Boschi S."/>
            <person name="Funari R."/>
            <person name="Cardaioli E."/>
            <person name="Iannotti N."/>
            <person name="Marturano G."/>
            <person name="Paoli F."/>
            <person name="Bruttini M."/>
            <person name="Carapelli A."/>
            <person name="Frati F."/>
            <person name="Nardi F."/>
        </authorList>
    </citation>
    <scope>NUCLEOTIDE SEQUENCE [LARGE SCALE GENOMIC DNA]</scope>
    <source>
        <strain evidence="14">DMR45628</strain>
    </source>
</reference>
<dbReference type="PANTHER" id="PTHR13023">
    <property type="entry name" value="APYRASE"/>
    <property type="match status" value="1"/>
</dbReference>
<comment type="catalytic activity">
    <reaction evidence="10">
        <text>a ribonucleoside 5'-triphosphate + 2 H2O = a ribonucleoside 5'-phosphate + 2 phosphate + 2 H(+)</text>
        <dbReference type="Rhea" id="RHEA:36795"/>
        <dbReference type="ChEBI" id="CHEBI:15377"/>
        <dbReference type="ChEBI" id="CHEBI:15378"/>
        <dbReference type="ChEBI" id="CHEBI:43474"/>
        <dbReference type="ChEBI" id="CHEBI:58043"/>
        <dbReference type="ChEBI" id="CHEBI:61557"/>
        <dbReference type="EC" id="3.6.1.5"/>
    </reaction>
    <physiologicalReaction direction="left-to-right" evidence="10">
        <dbReference type="Rhea" id="RHEA:36796"/>
    </physiologicalReaction>
</comment>
<comment type="similarity">
    <text evidence="9">Belongs to the apyrase family.</text>
</comment>
<evidence type="ECO:0000256" key="1">
    <source>
        <dbReference type="ARBA" id="ARBA00001913"/>
    </source>
</evidence>
<evidence type="ECO:0000256" key="5">
    <source>
        <dbReference type="ARBA" id="ARBA00022723"/>
    </source>
</evidence>